<dbReference type="AlphaFoldDB" id="A0A4D6MTF7"/>
<dbReference type="EMBL" id="CP039352">
    <property type="protein sequence ID" value="QCE04054.1"/>
    <property type="molecule type" value="Genomic_DNA"/>
</dbReference>
<reference evidence="1 2" key="1">
    <citation type="submission" date="2019-04" db="EMBL/GenBank/DDBJ databases">
        <title>An improved genome assembly and genetic linkage map for asparagus bean, Vigna unguiculata ssp. sesquipedialis.</title>
        <authorList>
            <person name="Xia Q."/>
            <person name="Zhang R."/>
            <person name="Dong Y."/>
        </authorList>
    </citation>
    <scope>NUCLEOTIDE SEQUENCE [LARGE SCALE GENOMIC DNA]</scope>
    <source>
        <tissue evidence="1">Leaf</tissue>
    </source>
</reference>
<accession>A0A4D6MTF7</accession>
<evidence type="ECO:0000313" key="1">
    <source>
        <dbReference type="EMBL" id="QCE04054.1"/>
    </source>
</evidence>
<dbReference type="Proteomes" id="UP000501690">
    <property type="component" value="Linkage Group LG8"/>
</dbReference>
<proteinExistence type="predicted"/>
<keyword evidence="2" id="KW-1185">Reference proteome</keyword>
<name>A0A4D6MTF7_VIGUN</name>
<organism evidence="1 2">
    <name type="scientific">Vigna unguiculata</name>
    <name type="common">Cowpea</name>
    <dbReference type="NCBI Taxonomy" id="3917"/>
    <lineage>
        <taxon>Eukaryota</taxon>
        <taxon>Viridiplantae</taxon>
        <taxon>Streptophyta</taxon>
        <taxon>Embryophyta</taxon>
        <taxon>Tracheophyta</taxon>
        <taxon>Spermatophyta</taxon>
        <taxon>Magnoliopsida</taxon>
        <taxon>eudicotyledons</taxon>
        <taxon>Gunneridae</taxon>
        <taxon>Pentapetalae</taxon>
        <taxon>rosids</taxon>
        <taxon>fabids</taxon>
        <taxon>Fabales</taxon>
        <taxon>Fabaceae</taxon>
        <taxon>Papilionoideae</taxon>
        <taxon>50 kb inversion clade</taxon>
        <taxon>NPAAA clade</taxon>
        <taxon>indigoferoid/millettioid clade</taxon>
        <taxon>Phaseoleae</taxon>
        <taxon>Vigna</taxon>
    </lineage>
</organism>
<gene>
    <name evidence="1" type="ORF">DEO72_LG8g2087</name>
</gene>
<protein>
    <submittedName>
        <fullName evidence="1">Uncharacterized protein</fullName>
    </submittedName>
</protein>
<evidence type="ECO:0000313" key="2">
    <source>
        <dbReference type="Proteomes" id="UP000501690"/>
    </source>
</evidence>
<sequence length="115" mass="12839">MLFCGCNVVKLNCACVHEIVPEPAILAQASQTRLGEICKDSYRTLLEVIAQAKDFGFGREVISLRRAGIPIFLSERMSRSGESLSPKREREECSVVGLTRSSGEKFDFWAKRELA</sequence>